<dbReference type="SMART" id="SM00515">
    <property type="entry name" value="eIF5C"/>
    <property type="match status" value="1"/>
</dbReference>
<dbReference type="EMBL" id="JACYCF010000001">
    <property type="protein sequence ID" value="KAF8760760.1"/>
    <property type="molecule type" value="Genomic_DNA"/>
</dbReference>
<dbReference type="Proteomes" id="UP000614334">
    <property type="component" value="Unassembled WGS sequence"/>
</dbReference>
<protein>
    <submittedName>
        <fullName evidence="3">Translation initiation factor</fullName>
    </submittedName>
</protein>
<evidence type="ECO:0000313" key="3">
    <source>
        <dbReference type="EMBL" id="KAF8760760.1"/>
    </source>
</evidence>
<reference evidence="3" key="1">
    <citation type="submission" date="2020-09" db="EMBL/GenBank/DDBJ databases">
        <title>Comparative genome analyses of four rice-infecting Rhizoctonia solani isolates reveal extensive enrichment of homogalacturonan modification genes.</title>
        <authorList>
            <person name="Lee D.-Y."/>
            <person name="Jeon J."/>
            <person name="Kim K.-T."/>
            <person name="Cheong K."/>
            <person name="Song H."/>
            <person name="Choi G."/>
            <person name="Ko J."/>
            <person name="Opiyo S.O."/>
            <person name="Zuo S."/>
            <person name="Madhav S."/>
            <person name="Lee Y.-H."/>
            <person name="Wang G.-L."/>
        </authorList>
    </citation>
    <scope>NUCLEOTIDE SEQUENCE</scope>
    <source>
        <strain evidence="3">AG1-IA B2</strain>
    </source>
</reference>
<feature type="region of interest" description="Disordered" evidence="1">
    <location>
        <begin position="56"/>
        <end position="97"/>
    </location>
</feature>
<keyword evidence="3" id="KW-0396">Initiation factor</keyword>
<dbReference type="InterPro" id="IPR003307">
    <property type="entry name" value="W2_domain"/>
</dbReference>
<feature type="compositionally biased region" description="Basic and acidic residues" evidence="1">
    <location>
        <begin position="69"/>
        <end position="83"/>
    </location>
</feature>
<evidence type="ECO:0000259" key="2">
    <source>
        <dbReference type="PROSITE" id="PS51363"/>
    </source>
</evidence>
<name>A0A8H7M8T8_9AGAM</name>
<evidence type="ECO:0000313" key="4">
    <source>
        <dbReference type="Proteomes" id="UP000614334"/>
    </source>
</evidence>
<dbReference type="Gene3D" id="3.30.30.170">
    <property type="match status" value="1"/>
</dbReference>
<dbReference type="Pfam" id="PF02020">
    <property type="entry name" value="W2"/>
    <property type="match status" value="1"/>
</dbReference>
<feature type="domain" description="W2" evidence="2">
    <location>
        <begin position="70"/>
        <end position="285"/>
    </location>
</feature>
<dbReference type="Gene3D" id="2.20.25.350">
    <property type="match status" value="1"/>
</dbReference>
<proteinExistence type="predicted"/>
<gene>
    <name evidence="3" type="ORF">RHS01_00390</name>
</gene>
<evidence type="ECO:0000256" key="1">
    <source>
        <dbReference type="SAM" id="MobiDB-lite"/>
    </source>
</evidence>
<dbReference type="SUPFAM" id="SSF48371">
    <property type="entry name" value="ARM repeat"/>
    <property type="match status" value="1"/>
</dbReference>
<dbReference type="Gene3D" id="1.25.40.180">
    <property type="match status" value="1"/>
</dbReference>
<feature type="compositionally biased region" description="Basic residues" evidence="1">
    <location>
        <begin position="59"/>
        <end position="68"/>
    </location>
</feature>
<dbReference type="GO" id="GO:0071074">
    <property type="term" value="F:eukaryotic initiation factor eIF2 binding"/>
    <property type="evidence" value="ECO:0007669"/>
    <property type="project" value="TreeGrafter"/>
</dbReference>
<dbReference type="PANTHER" id="PTHR23001">
    <property type="entry name" value="EUKARYOTIC TRANSLATION INITIATION FACTOR"/>
    <property type="match status" value="1"/>
</dbReference>
<dbReference type="PROSITE" id="PS51363">
    <property type="entry name" value="W2"/>
    <property type="match status" value="1"/>
</dbReference>
<dbReference type="PANTHER" id="PTHR23001:SF7">
    <property type="entry name" value="EUKARYOTIC TRANSLATION INITIATION FACTOR 5"/>
    <property type="match status" value="1"/>
</dbReference>
<organism evidence="3 4">
    <name type="scientific">Rhizoctonia solani</name>
    <dbReference type="NCBI Taxonomy" id="456999"/>
    <lineage>
        <taxon>Eukaryota</taxon>
        <taxon>Fungi</taxon>
        <taxon>Dikarya</taxon>
        <taxon>Basidiomycota</taxon>
        <taxon>Agaricomycotina</taxon>
        <taxon>Agaricomycetes</taxon>
        <taxon>Cantharellales</taxon>
        <taxon>Ceratobasidiaceae</taxon>
        <taxon>Rhizoctonia</taxon>
    </lineage>
</organism>
<dbReference type="GO" id="GO:0003743">
    <property type="term" value="F:translation initiation factor activity"/>
    <property type="evidence" value="ECO:0007669"/>
    <property type="project" value="UniProtKB-KW"/>
</dbReference>
<dbReference type="GO" id="GO:0005829">
    <property type="term" value="C:cytosol"/>
    <property type="evidence" value="ECO:0007669"/>
    <property type="project" value="TreeGrafter"/>
</dbReference>
<comment type="caution">
    <text evidence="3">The sequence shown here is derived from an EMBL/GenBank/DDBJ whole genome shotgun (WGS) entry which is preliminary data.</text>
</comment>
<dbReference type="InterPro" id="IPR045196">
    <property type="entry name" value="IF2/IF5"/>
</dbReference>
<keyword evidence="3" id="KW-0648">Protein biosynthesis</keyword>
<dbReference type="GO" id="GO:0001732">
    <property type="term" value="P:formation of cytoplasmic translation initiation complex"/>
    <property type="evidence" value="ECO:0007669"/>
    <property type="project" value="TreeGrafter"/>
</dbReference>
<dbReference type="GO" id="GO:0005092">
    <property type="term" value="F:GDP-dissociation inhibitor activity"/>
    <property type="evidence" value="ECO:0007669"/>
    <property type="project" value="TreeGrafter"/>
</dbReference>
<sequence>MAKVVNIRRDVDDKFYRYKMPSLLTKIEGKDDHKRLQSLCSRTDVDMRHKLTTFIIKNPPKKAKKDKKAKGENKDKDKEAEALKKKRQTAVSDDEFTKTLKAQAAELPTAEQAARGGADEDWALDTSEAAVKARQKEMAGLNLGDSDEEADGADPHSELAVWLEAQNGRDPRACALHREYREGDSYVCTSPSQVVTGEKHQKSLLGGIERFVGVDHPSLAPAVPKILMAFYQADILEEEIVVQWGTHVSKKYVDRDVSKRVARRPAHLSRSIQWLAAAEDESEEE</sequence>
<dbReference type="CDD" id="cd11561">
    <property type="entry name" value="W2_eIF5"/>
    <property type="match status" value="1"/>
</dbReference>
<accession>A0A8H7M8T8</accession>
<dbReference type="InterPro" id="IPR016024">
    <property type="entry name" value="ARM-type_fold"/>
</dbReference>
<dbReference type="AlphaFoldDB" id="A0A8H7M8T8"/>